<proteinExistence type="predicted"/>
<evidence type="ECO:0000313" key="2">
    <source>
        <dbReference type="EMBL" id="KIM80609.1"/>
    </source>
</evidence>
<keyword evidence="1" id="KW-1133">Transmembrane helix</keyword>
<evidence type="ECO:0000256" key="1">
    <source>
        <dbReference type="SAM" id="Phobius"/>
    </source>
</evidence>
<gene>
    <name evidence="2" type="ORF">PILCRDRAFT_527583</name>
</gene>
<dbReference type="Proteomes" id="UP000054166">
    <property type="component" value="Unassembled WGS sequence"/>
</dbReference>
<dbReference type="HOGENOM" id="CLU_1696196_0_0_1"/>
<keyword evidence="3" id="KW-1185">Reference proteome</keyword>
<organism evidence="2 3">
    <name type="scientific">Piloderma croceum (strain F 1598)</name>
    <dbReference type="NCBI Taxonomy" id="765440"/>
    <lineage>
        <taxon>Eukaryota</taxon>
        <taxon>Fungi</taxon>
        <taxon>Dikarya</taxon>
        <taxon>Basidiomycota</taxon>
        <taxon>Agaricomycotina</taxon>
        <taxon>Agaricomycetes</taxon>
        <taxon>Agaricomycetidae</taxon>
        <taxon>Atheliales</taxon>
        <taxon>Atheliaceae</taxon>
        <taxon>Piloderma</taxon>
    </lineage>
</organism>
<sequence>MMDVIYEPFMRPTKYAPCLQRYWGSVPLILDGINDRSSRSRYNNSYRFSSRAAQRLFETSLDIFGSVCLAPSVPITGITCRVSYVKRGLSFKLLIQSVPSSFVPGAGTIRSDSARQVPKMICFNELMNRFPYVISFFGIRVYSVFVLLASRTRGA</sequence>
<dbReference type="InParanoid" id="A0A0C3FLQ0"/>
<reference evidence="2 3" key="1">
    <citation type="submission" date="2014-04" db="EMBL/GenBank/DDBJ databases">
        <authorList>
            <consortium name="DOE Joint Genome Institute"/>
            <person name="Kuo A."/>
            <person name="Tarkka M."/>
            <person name="Buscot F."/>
            <person name="Kohler A."/>
            <person name="Nagy L.G."/>
            <person name="Floudas D."/>
            <person name="Copeland A."/>
            <person name="Barry K.W."/>
            <person name="Cichocki N."/>
            <person name="Veneault-Fourrey C."/>
            <person name="LaButti K."/>
            <person name="Lindquist E.A."/>
            <person name="Lipzen A."/>
            <person name="Lundell T."/>
            <person name="Morin E."/>
            <person name="Murat C."/>
            <person name="Sun H."/>
            <person name="Tunlid A."/>
            <person name="Henrissat B."/>
            <person name="Grigoriev I.V."/>
            <person name="Hibbett D.S."/>
            <person name="Martin F."/>
            <person name="Nordberg H.P."/>
            <person name="Cantor M.N."/>
            <person name="Hua S.X."/>
        </authorList>
    </citation>
    <scope>NUCLEOTIDE SEQUENCE [LARGE SCALE GENOMIC DNA]</scope>
    <source>
        <strain evidence="2 3">F 1598</strain>
    </source>
</reference>
<protein>
    <submittedName>
        <fullName evidence="2">Uncharacterized protein</fullName>
    </submittedName>
</protein>
<accession>A0A0C3FLQ0</accession>
<feature type="transmembrane region" description="Helical" evidence="1">
    <location>
        <begin position="130"/>
        <end position="149"/>
    </location>
</feature>
<keyword evidence="1" id="KW-0812">Transmembrane</keyword>
<evidence type="ECO:0000313" key="3">
    <source>
        <dbReference type="Proteomes" id="UP000054166"/>
    </source>
</evidence>
<keyword evidence="1" id="KW-0472">Membrane</keyword>
<name>A0A0C3FLQ0_PILCF</name>
<reference evidence="3" key="2">
    <citation type="submission" date="2015-01" db="EMBL/GenBank/DDBJ databases">
        <title>Evolutionary Origins and Diversification of the Mycorrhizal Mutualists.</title>
        <authorList>
            <consortium name="DOE Joint Genome Institute"/>
            <consortium name="Mycorrhizal Genomics Consortium"/>
            <person name="Kohler A."/>
            <person name="Kuo A."/>
            <person name="Nagy L.G."/>
            <person name="Floudas D."/>
            <person name="Copeland A."/>
            <person name="Barry K.W."/>
            <person name="Cichocki N."/>
            <person name="Veneault-Fourrey C."/>
            <person name="LaButti K."/>
            <person name="Lindquist E.A."/>
            <person name="Lipzen A."/>
            <person name="Lundell T."/>
            <person name="Morin E."/>
            <person name="Murat C."/>
            <person name="Riley R."/>
            <person name="Ohm R."/>
            <person name="Sun H."/>
            <person name="Tunlid A."/>
            <person name="Henrissat B."/>
            <person name="Grigoriev I.V."/>
            <person name="Hibbett D.S."/>
            <person name="Martin F."/>
        </authorList>
    </citation>
    <scope>NUCLEOTIDE SEQUENCE [LARGE SCALE GENOMIC DNA]</scope>
    <source>
        <strain evidence="3">F 1598</strain>
    </source>
</reference>
<dbReference type="AlphaFoldDB" id="A0A0C3FLQ0"/>
<dbReference type="EMBL" id="KN833003">
    <property type="protein sequence ID" value="KIM80609.1"/>
    <property type="molecule type" value="Genomic_DNA"/>
</dbReference>